<dbReference type="AlphaFoldDB" id="A0A2J7ZNK2"/>
<accession>A0A2J7ZNK2</accession>
<evidence type="ECO:0000256" key="6">
    <source>
        <dbReference type="SAM" id="Phobius"/>
    </source>
</evidence>
<dbReference type="InterPro" id="IPR007816">
    <property type="entry name" value="ResB-like_domain"/>
</dbReference>
<keyword evidence="2 6" id="KW-0812">Transmembrane</keyword>
<dbReference type="GO" id="GO:0016020">
    <property type="term" value="C:membrane"/>
    <property type="evidence" value="ECO:0007669"/>
    <property type="project" value="UniProtKB-SubCell"/>
</dbReference>
<evidence type="ECO:0000313" key="9">
    <source>
        <dbReference type="Proteomes" id="UP000236333"/>
    </source>
</evidence>
<dbReference type="OrthoDB" id="565797at2759"/>
<comment type="caution">
    <text evidence="8">The sequence shown here is derived from an EMBL/GenBank/DDBJ whole genome shotgun (WGS) entry which is preliminary data.</text>
</comment>
<dbReference type="PANTHER" id="PTHR31566:SF0">
    <property type="entry name" value="CYTOCHROME C BIOGENESIS PROTEIN CCS1, CHLOROPLASTIC"/>
    <property type="match status" value="1"/>
</dbReference>
<protein>
    <submittedName>
        <fullName evidence="8">Cytochrome c biogenesis protein CCS1, chloroplastic</fullName>
    </submittedName>
</protein>
<proteinExistence type="predicted"/>
<evidence type="ECO:0000256" key="2">
    <source>
        <dbReference type="ARBA" id="ARBA00022692"/>
    </source>
</evidence>
<evidence type="ECO:0000256" key="5">
    <source>
        <dbReference type="ARBA" id="ARBA00023136"/>
    </source>
</evidence>
<gene>
    <name evidence="8" type="ORF">TSOC_012230</name>
</gene>
<dbReference type="PANTHER" id="PTHR31566">
    <property type="entry name" value="CYTOCHROME C BIOGENESIS PROTEIN CCS1, CHLOROPLASTIC"/>
    <property type="match status" value="1"/>
</dbReference>
<dbReference type="Proteomes" id="UP000236333">
    <property type="component" value="Unassembled WGS sequence"/>
</dbReference>
<organism evidence="8 9">
    <name type="scientific">Tetrabaena socialis</name>
    <dbReference type="NCBI Taxonomy" id="47790"/>
    <lineage>
        <taxon>Eukaryota</taxon>
        <taxon>Viridiplantae</taxon>
        <taxon>Chlorophyta</taxon>
        <taxon>core chlorophytes</taxon>
        <taxon>Chlorophyceae</taxon>
        <taxon>CS clade</taxon>
        <taxon>Chlamydomonadales</taxon>
        <taxon>Tetrabaenaceae</taxon>
        <taxon>Tetrabaena</taxon>
    </lineage>
</organism>
<evidence type="ECO:0000313" key="8">
    <source>
        <dbReference type="EMBL" id="PNH01854.1"/>
    </source>
</evidence>
<dbReference type="Pfam" id="PF05140">
    <property type="entry name" value="ResB"/>
    <property type="match status" value="1"/>
</dbReference>
<sequence length="174" mass="18966">MWPFIFNRVMVCMAIFPLFTACVFVTNHAYAQAIILFVTVPIMLVRFNSFCFFRSVSGGRDRRGAALGCAWAKPGTSEQASAASPPHVVVEDVRGATGLELKSDPGVPAVYAGFGGLMVTTLISYLSHSQVWALQQGSSLFVTGRTNRAKLAFEKEYDELLNAVPELQRAVPES</sequence>
<keyword evidence="4 6" id="KW-1133">Transmembrane helix</keyword>
<comment type="subcellular location">
    <subcellularLocation>
        <location evidence="1">Membrane</location>
        <topology evidence="1">Multi-pass membrane protein</topology>
    </subcellularLocation>
</comment>
<feature type="non-terminal residue" evidence="8">
    <location>
        <position position="174"/>
    </location>
</feature>
<dbReference type="InterPro" id="IPR023494">
    <property type="entry name" value="Cyt_c_bgen_Ccs1/CcsB/ResB"/>
</dbReference>
<keyword evidence="9" id="KW-1185">Reference proteome</keyword>
<feature type="transmembrane region" description="Helical" evidence="6">
    <location>
        <begin position="33"/>
        <end position="53"/>
    </location>
</feature>
<evidence type="ECO:0000259" key="7">
    <source>
        <dbReference type="Pfam" id="PF05140"/>
    </source>
</evidence>
<evidence type="ECO:0000256" key="4">
    <source>
        <dbReference type="ARBA" id="ARBA00022989"/>
    </source>
</evidence>
<feature type="domain" description="ResB-like" evidence="7">
    <location>
        <begin position="91"/>
        <end position="158"/>
    </location>
</feature>
<dbReference type="GO" id="GO:0017004">
    <property type="term" value="P:cytochrome complex assembly"/>
    <property type="evidence" value="ECO:0007669"/>
    <property type="project" value="UniProtKB-KW"/>
</dbReference>
<evidence type="ECO:0000256" key="1">
    <source>
        <dbReference type="ARBA" id="ARBA00004141"/>
    </source>
</evidence>
<evidence type="ECO:0000256" key="3">
    <source>
        <dbReference type="ARBA" id="ARBA00022748"/>
    </source>
</evidence>
<feature type="transmembrane region" description="Helical" evidence="6">
    <location>
        <begin position="9"/>
        <end position="27"/>
    </location>
</feature>
<keyword evidence="3" id="KW-0201">Cytochrome c-type biogenesis</keyword>
<dbReference type="EMBL" id="PGGS01000779">
    <property type="protein sequence ID" value="PNH01854.1"/>
    <property type="molecule type" value="Genomic_DNA"/>
</dbReference>
<keyword evidence="5 6" id="KW-0472">Membrane</keyword>
<reference evidence="8 9" key="1">
    <citation type="journal article" date="2017" name="Mol. Biol. Evol.">
        <title>The 4-celled Tetrabaena socialis nuclear genome reveals the essential components for genetic control of cell number at the origin of multicellularity in the volvocine lineage.</title>
        <authorList>
            <person name="Featherston J."/>
            <person name="Arakaki Y."/>
            <person name="Hanschen E.R."/>
            <person name="Ferris P.J."/>
            <person name="Michod R.E."/>
            <person name="Olson B.J.S.C."/>
            <person name="Nozaki H."/>
            <person name="Durand P.M."/>
        </authorList>
    </citation>
    <scope>NUCLEOTIDE SEQUENCE [LARGE SCALE GENOMIC DNA]</scope>
    <source>
        <strain evidence="8 9">NIES-571</strain>
    </source>
</reference>
<name>A0A2J7ZNK2_9CHLO</name>